<sequence length="837" mass="93218">MESLGEIPESPDLGEQTPTTKTHKSHKSSTTKSSKSKKRQGNKSSSSLPQPRHSTNTDTPTPTSDNRVVEPSSDRDAPESQRATLNGTSSHQDARKHKKKEHRRQKKGQLQTSSEIGGSPELGTNGATVPSALGNASSKKRKNSEMGSNNPKKSKHGHNADATLDAPNTFSSLAETLYKRRKDKGKGRASNQQPALRNSSDSDSDANGVDEDADEDEHPVVDPDGSEGDKDEESGFSPQTTSADNSSVAAPSTPTKRAAGKRVVKRTFFERIAQEEADNKNGQSSSSVAGPSKSSKKRQPKMSAMLQGETEDSQDQNTSSAMPHGAPSTQQHPHKLATGAFSEFELRNITQAVERWRDDHQLTQHQVNDLIQGNPKKVKSTQFWARIVATCPNRKRQKIINQCRRKFHNFVARGSWTTEQNNELKELWDIYGNKYAVIGRIINRLAEDVRDRVRNYAICGNKRRSDPWTKEEENRLESIITEALETIRAQRESADISDDEDDEDLIDWQRVSELMERTRSRLQCMSKWKIMVRQKHASDGSIDGGEVLPVDDIIDKARDEAEAMSNDERYHLVKAIRAYRSQADSRIPWAKVREKKMGKRWTRPTLMLVWYRLKLSVADWNVMSVPEITKQLSKRYHETEELPFPDGEDYDLDAEYTEIKNKVNKILKYQSRRAKVESDDDTRDDDDDDDGGDGDDDGGNDDDGNEANDQHNEGNSEDGKDGGDGESANGQLDADTPMEDEADEADYGSDGSTSNSPADDRSISDLRPSVSRRGQKTYSSRQTKNSSSKEMPSKRTPVKQKAKAVIEDSSEDDEIGDQDEVSSDTNASDASSIPAHL</sequence>
<evidence type="ECO:0000313" key="1">
    <source>
        <dbReference type="EMBL" id="KAI4869819.1"/>
    </source>
</evidence>
<reference evidence="1 2" key="1">
    <citation type="journal article" date="2022" name="New Phytol.">
        <title>Ecological generalism drives hyperdiversity of secondary metabolite gene clusters in xylarialean endophytes.</title>
        <authorList>
            <person name="Franco M.E.E."/>
            <person name="Wisecaver J.H."/>
            <person name="Arnold A.E."/>
            <person name="Ju Y.M."/>
            <person name="Slot J.C."/>
            <person name="Ahrendt S."/>
            <person name="Moore L.P."/>
            <person name="Eastman K.E."/>
            <person name="Scott K."/>
            <person name="Konkel Z."/>
            <person name="Mondo S.J."/>
            <person name="Kuo A."/>
            <person name="Hayes R.D."/>
            <person name="Haridas S."/>
            <person name="Andreopoulos B."/>
            <person name="Riley R."/>
            <person name="LaButti K."/>
            <person name="Pangilinan J."/>
            <person name="Lipzen A."/>
            <person name="Amirebrahimi M."/>
            <person name="Yan J."/>
            <person name="Adam C."/>
            <person name="Keymanesh K."/>
            <person name="Ng V."/>
            <person name="Louie K."/>
            <person name="Northen T."/>
            <person name="Drula E."/>
            <person name="Henrissat B."/>
            <person name="Hsieh H.M."/>
            <person name="Youens-Clark K."/>
            <person name="Lutzoni F."/>
            <person name="Miadlikowska J."/>
            <person name="Eastwood D.C."/>
            <person name="Hamelin R.C."/>
            <person name="Grigoriev I.V."/>
            <person name="U'Ren J.M."/>
        </authorList>
    </citation>
    <scope>NUCLEOTIDE SEQUENCE [LARGE SCALE GENOMIC DNA]</scope>
    <source>
        <strain evidence="1 2">CBS 119005</strain>
    </source>
</reference>
<organism evidence="1 2">
    <name type="scientific">Hypoxylon rubiginosum</name>
    <dbReference type="NCBI Taxonomy" id="110542"/>
    <lineage>
        <taxon>Eukaryota</taxon>
        <taxon>Fungi</taxon>
        <taxon>Dikarya</taxon>
        <taxon>Ascomycota</taxon>
        <taxon>Pezizomycotina</taxon>
        <taxon>Sordariomycetes</taxon>
        <taxon>Xylariomycetidae</taxon>
        <taxon>Xylariales</taxon>
        <taxon>Hypoxylaceae</taxon>
        <taxon>Hypoxylon</taxon>
    </lineage>
</organism>
<evidence type="ECO:0000313" key="2">
    <source>
        <dbReference type="Proteomes" id="UP001497700"/>
    </source>
</evidence>
<gene>
    <name evidence="1" type="ORF">F4820DRAFT_443611</name>
</gene>
<comment type="caution">
    <text evidence="1">The sequence shown here is derived from an EMBL/GenBank/DDBJ whole genome shotgun (WGS) entry which is preliminary data.</text>
</comment>
<protein>
    <submittedName>
        <fullName evidence="1">Uncharacterized protein</fullName>
    </submittedName>
</protein>
<proteinExistence type="predicted"/>
<dbReference type="EMBL" id="MU393427">
    <property type="protein sequence ID" value="KAI4869819.1"/>
    <property type="molecule type" value="Genomic_DNA"/>
</dbReference>
<keyword evidence="2" id="KW-1185">Reference proteome</keyword>
<accession>A0ACB9ZF65</accession>
<dbReference type="Proteomes" id="UP001497700">
    <property type="component" value="Unassembled WGS sequence"/>
</dbReference>
<name>A0ACB9ZF65_9PEZI</name>